<comment type="caution">
    <text evidence="1">The sequence shown here is derived from an EMBL/GenBank/DDBJ whole genome shotgun (WGS) entry which is preliminary data.</text>
</comment>
<reference evidence="1" key="1">
    <citation type="journal article" date="2019" name="bioRxiv">
        <title>The Genome of the Zebra Mussel, Dreissena polymorpha: A Resource for Invasive Species Research.</title>
        <authorList>
            <person name="McCartney M.A."/>
            <person name="Auch B."/>
            <person name="Kono T."/>
            <person name="Mallez S."/>
            <person name="Zhang Y."/>
            <person name="Obille A."/>
            <person name="Becker A."/>
            <person name="Abrahante J.E."/>
            <person name="Garbe J."/>
            <person name="Badalamenti J.P."/>
            <person name="Herman A."/>
            <person name="Mangelson H."/>
            <person name="Liachko I."/>
            <person name="Sullivan S."/>
            <person name="Sone E.D."/>
            <person name="Koren S."/>
            <person name="Silverstein K.A.T."/>
            <person name="Beckman K.B."/>
            <person name="Gohl D.M."/>
        </authorList>
    </citation>
    <scope>NUCLEOTIDE SEQUENCE</scope>
    <source>
        <strain evidence="1">Duluth1</strain>
        <tissue evidence="1">Whole animal</tissue>
    </source>
</reference>
<evidence type="ECO:0000313" key="1">
    <source>
        <dbReference type="EMBL" id="KAH3812260.1"/>
    </source>
</evidence>
<gene>
    <name evidence="1" type="ORF">DPMN_140686</name>
</gene>
<dbReference type="EMBL" id="JAIWYP010000006">
    <property type="protein sequence ID" value="KAH3812260.1"/>
    <property type="molecule type" value="Genomic_DNA"/>
</dbReference>
<name>A0A9D4G823_DREPO</name>
<reference evidence="1" key="2">
    <citation type="submission" date="2020-11" db="EMBL/GenBank/DDBJ databases">
        <authorList>
            <person name="McCartney M.A."/>
            <person name="Auch B."/>
            <person name="Kono T."/>
            <person name="Mallez S."/>
            <person name="Becker A."/>
            <person name="Gohl D.M."/>
            <person name="Silverstein K.A.T."/>
            <person name="Koren S."/>
            <person name="Bechman K.B."/>
            <person name="Herman A."/>
            <person name="Abrahante J.E."/>
            <person name="Garbe J."/>
        </authorList>
    </citation>
    <scope>NUCLEOTIDE SEQUENCE</scope>
    <source>
        <strain evidence="1">Duluth1</strain>
        <tissue evidence="1">Whole animal</tissue>
    </source>
</reference>
<dbReference type="Proteomes" id="UP000828390">
    <property type="component" value="Unassembled WGS sequence"/>
</dbReference>
<organism evidence="1 2">
    <name type="scientific">Dreissena polymorpha</name>
    <name type="common">Zebra mussel</name>
    <name type="synonym">Mytilus polymorpha</name>
    <dbReference type="NCBI Taxonomy" id="45954"/>
    <lineage>
        <taxon>Eukaryota</taxon>
        <taxon>Metazoa</taxon>
        <taxon>Spiralia</taxon>
        <taxon>Lophotrochozoa</taxon>
        <taxon>Mollusca</taxon>
        <taxon>Bivalvia</taxon>
        <taxon>Autobranchia</taxon>
        <taxon>Heteroconchia</taxon>
        <taxon>Euheterodonta</taxon>
        <taxon>Imparidentia</taxon>
        <taxon>Neoheterodontei</taxon>
        <taxon>Myida</taxon>
        <taxon>Dreissenoidea</taxon>
        <taxon>Dreissenidae</taxon>
        <taxon>Dreissena</taxon>
    </lineage>
</organism>
<protein>
    <submittedName>
        <fullName evidence="1">Uncharacterized protein</fullName>
    </submittedName>
</protein>
<sequence length="152" mass="17852">MVGPKPHVHMYCSELVCQRFCVHIVGRNNPVIHVQGGFRTRGKSNTHVHGKSFMVRSTSDMHCMRHYSSNPGLIDELDVHRSHDGGLFHVHRGIYFDRKCVKHVSDFGKLEYCCSNMRRMSNAYHKWQHDTFYDNKRLCKRCDILLQIRVHT</sequence>
<keyword evidence="2" id="KW-1185">Reference proteome</keyword>
<dbReference type="AlphaFoldDB" id="A0A9D4G823"/>
<proteinExistence type="predicted"/>
<evidence type="ECO:0000313" key="2">
    <source>
        <dbReference type="Proteomes" id="UP000828390"/>
    </source>
</evidence>
<accession>A0A9D4G823</accession>